<evidence type="ECO:0000256" key="14">
    <source>
        <dbReference type="ARBA" id="ARBA00069721"/>
    </source>
</evidence>
<dbReference type="GO" id="GO:0072659">
    <property type="term" value="P:protein localization to plasma membrane"/>
    <property type="evidence" value="ECO:0007669"/>
    <property type="project" value="Ensembl"/>
</dbReference>
<dbReference type="GO" id="GO:0005886">
    <property type="term" value="C:plasma membrane"/>
    <property type="evidence" value="ECO:0007669"/>
    <property type="project" value="Ensembl"/>
</dbReference>
<dbReference type="GO" id="GO:0030057">
    <property type="term" value="C:desmosome"/>
    <property type="evidence" value="ECO:0007669"/>
    <property type="project" value="Ensembl"/>
</dbReference>
<name>A0A670YE15_PSETE</name>
<dbReference type="Gene3D" id="1.25.10.10">
    <property type="entry name" value="Leucine-rich Repeat Variant"/>
    <property type="match status" value="1"/>
</dbReference>
<dbReference type="GO" id="GO:0060090">
    <property type="term" value="F:molecular adaptor activity"/>
    <property type="evidence" value="ECO:0007669"/>
    <property type="project" value="Ensembl"/>
</dbReference>
<dbReference type="OMA" id="MNDSNMF"/>
<evidence type="ECO:0000256" key="11">
    <source>
        <dbReference type="ARBA" id="ARBA00023125"/>
    </source>
</evidence>
<evidence type="ECO:0000256" key="13">
    <source>
        <dbReference type="ARBA" id="ARBA00062790"/>
    </source>
</evidence>
<keyword evidence="7" id="KW-0597">Phosphoprotein</keyword>
<evidence type="ECO:0000256" key="12">
    <source>
        <dbReference type="ARBA" id="ARBA00023242"/>
    </source>
</evidence>
<dbReference type="GeneTree" id="ENSGT00940000158677"/>
<dbReference type="GO" id="GO:0005912">
    <property type="term" value="C:adherens junction"/>
    <property type="evidence" value="ECO:0007669"/>
    <property type="project" value="TreeGrafter"/>
</dbReference>
<dbReference type="GO" id="GO:0005654">
    <property type="term" value="C:nucleoplasm"/>
    <property type="evidence" value="ECO:0007669"/>
    <property type="project" value="Ensembl"/>
</dbReference>
<dbReference type="FunFam" id="1.25.10.10:FF:000159">
    <property type="entry name" value="Plakophilin 2"/>
    <property type="match status" value="1"/>
</dbReference>
<dbReference type="SMART" id="SM00185">
    <property type="entry name" value="ARM"/>
    <property type="match status" value="6"/>
</dbReference>
<dbReference type="GO" id="GO:0005080">
    <property type="term" value="F:protein kinase C binding"/>
    <property type="evidence" value="ECO:0007669"/>
    <property type="project" value="Ensembl"/>
</dbReference>
<feature type="repeat" description="ARM" evidence="15">
    <location>
        <begin position="370"/>
        <end position="405"/>
    </location>
</feature>
<dbReference type="GO" id="GO:1900024">
    <property type="term" value="P:regulation of substrate adhesion-dependent cell spreading"/>
    <property type="evidence" value="ECO:0007669"/>
    <property type="project" value="Ensembl"/>
</dbReference>
<dbReference type="GO" id="GO:0086073">
    <property type="term" value="P:bundle of His cell-Purkinje myocyte adhesion involved in cell communication"/>
    <property type="evidence" value="ECO:0007669"/>
    <property type="project" value="Ensembl"/>
</dbReference>
<evidence type="ECO:0000256" key="1">
    <source>
        <dbReference type="ARBA" id="ARBA00004123"/>
    </source>
</evidence>
<dbReference type="InterPro" id="IPR016024">
    <property type="entry name" value="ARM-type_fold"/>
</dbReference>
<dbReference type="AlphaFoldDB" id="A0A670YE15"/>
<evidence type="ECO:0000256" key="9">
    <source>
        <dbReference type="ARBA" id="ARBA00022889"/>
    </source>
</evidence>
<gene>
    <name evidence="16" type="primary">PKP2</name>
</gene>
<dbReference type="GO" id="GO:0002159">
    <property type="term" value="P:desmosome assembly"/>
    <property type="evidence" value="ECO:0007669"/>
    <property type="project" value="Ensembl"/>
</dbReference>
<comment type="subcellular location">
    <subcellularLocation>
        <location evidence="2">Cell junction</location>
    </subcellularLocation>
    <subcellularLocation>
        <location evidence="3">Cytoplasm</location>
    </subcellularLocation>
    <subcellularLocation>
        <location evidence="1">Nucleus</location>
    </subcellularLocation>
</comment>
<dbReference type="PROSITE" id="PS50176">
    <property type="entry name" value="ARM_REPEAT"/>
    <property type="match status" value="1"/>
</dbReference>
<dbReference type="GO" id="GO:0005737">
    <property type="term" value="C:cytoplasm"/>
    <property type="evidence" value="ECO:0007669"/>
    <property type="project" value="UniProtKB-SubCell"/>
</dbReference>
<evidence type="ECO:0000256" key="15">
    <source>
        <dbReference type="PROSITE-ProRule" id="PRU00259"/>
    </source>
</evidence>
<dbReference type="GO" id="GO:0003677">
    <property type="term" value="F:DNA binding"/>
    <property type="evidence" value="ECO:0007669"/>
    <property type="project" value="UniProtKB-KW"/>
</dbReference>
<dbReference type="GO" id="GO:0019215">
    <property type="term" value="F:intermediate filament binding"/>
    <property type="evidence" value="ECO:0007669"/>
    <property type="project" value="Ensembl"/>
</dbReference>
<keyword evidence="10" id="KW-0965">Cell junction</keyword>
<evidence type="ECO:0000313" key="17">
    <source>
        <dbReference type="Proteomes" id="UP000472273"/>
    </source>
</evidence>
<dbReference type="InterPro" id="IPR011989">
    <property type="entry name" value="ARM-like"/>
</dbReference>
<evidence type="ECO:0000256" key="6">
    <source>
        <dbReference type="ARBA" id="ARBA00022490"/>
    </source>
</evidence>
<dbReference type="SUPFAM" id="SSF48371">
    <property type="entry name" value="ARM repeat"/>
    <property type="match status" value="1"/>
</dbReference>
<keyword evidence="9" id="KW-0130">Cell adhesion</keyword>
<dbReference type="Proteomes" id="UP000472273">
    <property type="component" value="Unplaced"/>
</dbReference>
<evidence type="ECO:0000256" key="4">
    <source>
        <dbReference type="ARBA" id="ARBA00005462"/>
    </source>
</evidence>
<protein>
    <recommendedName>
        <fullName evidence="14">Plakophilin-2</fullName>
    </recommendedName>
</protein>
<comment type="subunit">
    <text evidence="13">Interacts with DSC2. Interacts with JUP. Interacts with KRT5/CK5, KRT8/CK8, KRT14/CK14, KRT18/CK18 and VIM. Interacts (via N-terminus) with MARK3/C-TAK1. Interacts with DSP. Interacts with DSG1, DSG2 and DSG3. Interacts (via N-terminus) with CTNNB1. Interacts with CDH1. Interacts with the RNA polymerase III (Pol III) complex proteins POLR3A/RPC155, POLR3F/RPC39 and POLR3C/RPC82. Interacts with CTNNA3. Interacts (via N-terminus) with SCN5A/Nav1.5. Interacts with ANK3/ANKG and GJA1/CX43.</text>
</comment>
<dbReference type="GO" id="GO:0055010">
    <property type="term" value="P:ventricular cardiac muscle tissue morphogenesis"/>
    <property type="evidence" value="ECO:0007669"/>
    <property type="project" value="Ensembl"/>
</dbReference>
<reference evidence="16" key="2">
    <citation type="submission" date="2025-09" db="UniProtKB">
        <authorList>
            <consortium name="Ensembl"/>
        </authorList>
    </citation>
    <scope>IDENTIFICATION</scope>
</reference>
<reference evidence="16" key="1">
    <citation type="submission" date="2025-08" db="UniProtKB">
        <authorList>
            <consortium name="Ensembl"/>
        </authorList>
    </citation>
    <scope>IDENTIFICATION</scope>
</reference>
<dbReference type="GO" id="GO:0014704">
    <property type="term" value="C:intercalated disc"/>
    <property type="evidence" value="ECO:0007669"/>
    <property type="project" value="Ensembl"/>
</dbReference>
<dbReference type="GO" id="GO:0086005">
    <property type="term" value="P:ventricular cardiac muscle cell action potential"/>
    <property type="evidence" value="ECO:0007669"/>
    <property type="project" value="Ensembl"/>
</dbReference>
<keyword evidence="6" id="KW-0963">Cytoplasm</keyword>
<dbReference type="GO" id="GO:0045110">
    <property type="term" value="P:intermediate filament bundle assembly"/>
    <property type="evidence" value="ECO:0007669"/>
    <property type="project" value="Ensembl"/>
</dbReference>
<dbReference type="GO" id="GO:0048496">
    <property type="term" value="P:maintenance of animal organ identity"/>
    <property type="evidence" value="ECO:0007669"/>
    <property type="project" value="Ensembl"/>
</dbReference>
<keyword evidence="11" id="KW-0238">DNA-binding</keyword>
<proteinExistence type="inferred from homology"/>
<dbReference type="GO" id="GO:0045294">
    <property type="term" value="F:alpha-catenin binding"/>
    <property type="evidence" value="ECO:0007669"/>
    <property type="project" value="Ensembl"/>
</dbReference>
<dbReference type="GO" id="GO:0098911">
    <property type="term" value="P:regulation of ventricular cardiac muscle cell action potential"/>
    <property type="evidence" value="ECO:0007669"/>
    <property type="project" value="Ensembl"/>
</dbReference>
<dbReference type="Pfam" id="PF00514">
    <property type="entry name" value="Arm"/>
    <property type="match status" value="2"/>
</dbReference>
<keyword evidence="12" id="KW-0539">Nucleus</keyword>
<evidence type="ECO:0000256" key="7">
    <source>
        <dbReference type="ARBA" id="ARBA00022553"/>
    </source>
</evidence>
<sequence length="825" mass="92305">MAVHGDPGYIRTVLGQQGLEEQDSSTLALPSRLSGGRAEAQKSLRIQQQIQQTLARKNRSSLVNGGLHRASSVPEYVYKDAVETDFISRPSFATSYCQSHQIGSQSSYENGWGPRSLPYNYRAMEERFHRQPLKRLEVSPESSPEKPFLFHSDMRYNRALTVRQNETKRSCALPPRYARSEILGYTSRSASSRGPRQFYIGPTNETMVDYVPFSAGMPLYQRVGNSRSMSNLLEKENYLTSGAAVGQVRSSLHSQVETQHRHSSWHPNTIRAQSTKENSLSTSFAEAGGKRMTMTAAMAAAGANGTIEHERVSASRSQIGNPEGEMNLERAVNILQMESPLSSRVLAAIVFIQHESFQRAEARRKVYSLGGIPKLLELLSVQNEEVQRAACGALRNLVYENNDNKLEVSEQKGILILLRLLQQTRDVETKKQITGLLWNLSSNDQLKNVLIRETLEPLTKTVLIPYTGWPDRDYPKSSIIPDPDIFYNATGCLRNMSSAGPEGRKKMRECDGLIDSLVYYIQGTTADRKPDDKATENCVCILHNLSYQLEAELPGNYTEKLYVPKRDDPSVNNIGCFGTRSRNAKQQQDMPLPEEKSNPRGVEKLWHSTLIRIYLSLIAESTRNFTQEASLGALQNLTAGSGPMPFGVAHIIVKKANGLPNIRSMLHVSNISIRKTAVSLLRNLSRNTLLQNEIARVLLPDLIAMLPDYIPTSDVDNEIAASVCYALYNLIQNNSSNARLLLNNDGISKVMNISTSDNKSGRAASILLYSLWSHADLHSAYKRVSWQTRWESFENALQTLAYFSGSLLKNPHSDQFNQSLFHLKT</sequence>
<keyword evidence="5" id="KW-0488">Methylation</keyword>
<dbReference type="GO" id="GO:0099017">
    <property type="term" value="P:maintenance of protein localization at cell tip"/>
    <property type="evidence" value="ECO:0007669"/>
    <property type="project" value="Ensembl"/>
</dbReference>
<organism evidence="16 17">
    <name type="scientific">Pseudonaja textilis</name>
    <name type="common">Eastern brown snake</name>
    <dbReference type="NCBI Taxonomy" id="8673"/>
    <lineage>
        <taxon>Eukaryota</taxon>
        <taxon>Metazoa</taxon>
        <taxon>Chordata</taxon>
        <taxon>Craniata</taxon>
        <taxon>Vertebrata</taxon>
        <taxon>Euteleostomi</taxon>
        <taxon>Lepidosauria</taxon>
        <taxon>Squamata</taxon>
        <taxon>Bifurcata</taxon>
        <taxon>Unidentata</taxon>
        <taxon>Episquamata</taxon>
        <taxon>Toxicofera</taxon>
        <taxon>Serpentes</taxon>
        <taxon>Colubroidea</taxon>
        <taxon>Elapidae</taxon>
        <taxon>Hydrophiinae</taxon>
        <taxon>Pseudonaja</taxon>
    </lineage>
</organism>
<dbReference type="Ensembl" id="ENSPTXT00000010318.1">
    <property type="protein sequence ID" value="ENSPTXP00000009977.1"/>
    <property type="gene ID" value="ENSPTXG00000007102.1"/>
</dbReference>
<evidence type="ECO:0000256" key="8">
    <source>
        <dbReference type="ARBA" id="ARBA00022737"/>
    </source>
</evidence>
<dbReference type="GO" id="GO:0005882">
    <property type="term" value="C:intermediate filament"/>
    <property type="evidence" value="ECO:0007669"/>
    <property type="project" value="Ensembl"/>
</dbReference>
<dbReference type="GO" id="GO:0051286">
    <property type="term" value="C:cell tip"/>
    <property type="evidence" value="ECO:0007669"/>
    <property type="project" value="GOC"/>
</dbReference>
<comment type="similarity">
    <text evidence="4">Belongs to the beta-catenin family.</text>
</comment>
<evidence type="ECO:0000256" key="3">
    <source>
        <dbReference type="ARBA" id="ARBA00004496"/>
    </source>
</evidence>
<dbReference type="InterPro" id="IPR028435">
    <property type="entry name" value="Plakophilin/d_Catenin"/>
</dbReference>
<evidence type="ECO:0000256" key="2">
    <source>
        <dbReference type="ARBA" id="ARBA00004282"/>
    </source>
</evidence>
<keyword evidence="8" id="KW-0677">Repeat</keyword>
<accession>A0A670YE15</accession>
<keyword evidence="17" id="KW-1185">Reference proteome</keyword>
<dbReference type="PANTHER" id="PTHR10372">
    <property type="entry name" value="PLAKOPHILLIN-RELATED"/>
    <property type="match status" value="1"/>
</dbReference>
<dbReference type="PANTHER" id="PTHR10372:SF25">
    <property type="entry name" value="PLAKOPHILIN-2"/>
    <property type="match status" value="1"/>
</dbReference>
<evidence type="ECO:0000256" key="10">
    <source>
        <dbReference type="ARBA" id="ARBA00022949"/>
    </source>
</evidence>
<dbReference type="GO" id="GO:0007267">
    <property type="term" value="P:cell-cell signaling"/>
    <property type="evidence" value="ECO:0007669"/>
    <property type="project" value="Ensembl"/>
</dbReference>
<evidence type="ECO:0000256" key="5">
    <source>
        <dbReference type="ARBA" id="ARBA00022481"/>
    </source>
</evidence>
<dbReference type="GO" id="GO:0086091">
    <property type="term" value="P:regulation of heart rate by cardiac conduction"/>
    <property type="evidence" value="ECO:0007669"/>
    <property type="project" value="Ensembl"/>
</dbReference>
<evidence type="ECO:0000313" key="16">
    <source>
        <dbReference type="Ensembl" id="ENSPTXP00000009977.1"/>
    </source>
</evidence>
<dbReference type="InterPro" id="IPR000225">
    <property type="entry name" value="Armadillo"/>
</dbReference>